<dbReference type="GO" id="GO:0043720">
    <property type="term" value="F:3-keto-5-aminohexanoate cleavage activity"/>
    <property type="evidence" value="ECO:0007669"/>
    <property type="project" value="InterPro"/>
</dbReference>
<proteinExistence type="predicted"/>
<evidence type="ECO:0000256" key="3">
    <source>
        <dbReference type="ARBA" id="ARBA00022723"/>
    </source>
</evidence>
<dbReference type="EMBL" id="QPMH01000010">
    <property type="protein sequence ID" value="RDD61688.1"/>
    <property type="molecule type" value="Genomic_DNA"/>
</dbReference>
<evidence type="ECO:0000313" key="5">
    <source>
        <dbReference type="EMBL" id="RDD61688.1"/>
    </source>
</evidence>
<dbReference type="PANTHER" id="PTHR37418:SF2">
    <property type="entry name" value="3-KETO-5-AMINOHEXANOATE CLEAVAGE ENZYME"/>
    <property type="match status" value="1"/>
</dbReference>
<keyword evidence="3" id="KW-0479">Metal-binding</keyword>
<keyword evidence="6" id="KW-1185">Reference proteome</keyword>
<dbReference type="AlphaFoldDB" id="A0A369T8T9"/>
<name>A0A369T8T9_9PROT</name>
<keyword evidence="2" id="KW-0808">Transferase</keyword>
<organism evidence="5 6">
    <name type="scientific">Ferruginivarius sediminum</name>
    <dbReference type="NCBI Taxonomy" id="2661937"/>
    <lineage>
        <taxon>Bacteria</taxon>
        <taxon>Pseudomonadati</taxon>
        <taxon>Pseudomonadota</taxon>
        <taxon>Alphaproteobacteria</taxon>
        <taxon>Rhodospirillales</taxon>
        <taxon>Rhodospirillaceae</taxon>
        <taxon>Ferruginivarius</taxon>
    </lineage>
</organism>
<protein>
    <submittedName>
        <fullName evidence="5">3-keto-5-aminohexanoate cleavage protein</fullName>
    </submittedName>
</protein>
<dbReference type="InterPro" id="IPR013785">
    <property type="entry name" value="Aldolase_TIM"/>
</dbReference>
<dbReference type="PANTHER" id="PTHR37418">
    <property type="entry name" value="3-KETO-5-AMINOHEXANOATE CLEAVAGE ENZYME-RELATED"/>
    <property type="match status" value="1"/>
</dbReference>
<dbReference type="InterPro" id="IPR008567">
    <property type="entry name" value="BKACE"/>
</dbReference>
<sequence length="278" mass="29685">MEREASGWAPLVIAVAPNGARKTAADHPRLPVTPAEIARESRACLEAGASMLHLHVRDSDGAHTLDPARYRAAIDAVRAEVGDALVIQTTTEAVGRYTPDEQIAAVRALKPEAVSLAVRELMPDAAREPAGTEFLRWCEGEGVMLQFILYDTADLVRFRDLTARGAIPGRRHFVLYVLGRYAAGQQSQPRDLLPFLCAEGGLENPWMLCAFGAKETACATTAATLGGHVRVGFENNMLLPDGRRAPDNAALVAAAAEGARAIGRPLAKAADLRAFASL</sequence>
<reference evidence="5 6" key="1">
    <citation type="submission" date="2018-07" db="EMBL/GenBank/DDBJ databases">
        <title>Venubactetium sediminum gen. nov., sp. nov., isolated from a marine solar saltern.</title>
        <authorList>
            <person name="Wang S."/>
        </authorList>
    </citation>
    <scope>NUCLEOTIDE SEQUENCE [LARGE SCALE GENOMIC DNA]</scope>
    <source>
        <strain evidence="5 6">WD2A32</strain>
    </source>
</reference>
<dbReference type="Gene3D" id="3.20.20.70">
    <property type="entry name" value="Aldolase class I"/>
    <property type="match status" value="1"/>
</dbReference>
<evidence type="ECO:0000256" key="1">
    <source>
        <dbReference type="ARBA" id="ARBA00001947"/>
    </source>
</evidence>
<keyword evidence="4" id="KW-0862">Zinc</keyword>
<comment type="cofactor">
    <cofactor evidence="1">
        <name>Zn(2+)</name>
        <dbReference type="ChEBI" id="CHEBI:29105"/>
    </cofactor>
</comment>
<gene>
    <name evidence="5" type="ORF">DRB17_12225</name>
</gene>
<dbReference type="Pfam" id="PF05853">
    <property type="entry name" value="BKACE"/>
    <property type="match status" value="1"/>
</dbReference>
<accession>A0A369T8T9</accession>
<evidence type="ECO:0000313" key="6">
    <source>
        <dbReference type="Proteomes" id="UP000253941"/>
    </source>
</evidence>
<evidence type="ECO:0000256" key="4">
    <source>
        <dbReference type="ARBA" id="ARBA00022833"/>
    </source>
</evidence>
<dbReference type="GO" id="GO:0046872">
    <property type="term" value="F:metal ion binding"/>
    <property type="evidence" value="ECO:0007669"/>
    <property type="project" value="UniProtKB-KW"/>
</dbReference>
<dbReference type="Proteomes" id="UP000253941">
    <property type="component" value="Unassembled WGS sequence"/>
</dbReference>
<evidence type="ECO:0000256" key="2">
    <source>
        <dbReference type="ARBA" id="ARBA00022679"/>
    </source>
</evidence>
<comment type="caution">
    <text evidence="5">The sequence shown here is derived from an EMBL/GenBank/DDBJ whole genome shotgun (WGS) entry which is preliminary data.</text>
</comment>
<dbReference type="RefSeq" id="WP_114582490.1">
    <property type="nucleotide sequence ID" value="NZ_QPMH01000010.1"/>
</dbReference>